<protein>
    <recommendedName>
        <fullName evidence="4">Protein cereblon</fullName>
    </recommendedName>
</protein>
<keyword evidence="6" id="KW-0833">Ubl conjugation pathway</keyword>
<dbReference type="InterPro" id="IPR046336">
    <property type="entry name" value="Lon_prtase_N_sf"/>
</dbReference>
<dbReference type="VEuPathDB" id="FungiDB:SPRG_08647"/>
<organism evidence="12 13">
    <name type="scientific">Saprolegnia parasitica (strain CBS 223.65)</name>
    <dbReference type="NCBI Taxonomy" id="695850"/>
    <lineage>
        <taxon>Eukaryota</taxon>
        <taxon>Sar</taxon>
        <taxon>Stramenopiles</taxon>
        <taxon>Oomycota</taxon>
        <taxon>Saprolegniomycetes</taxon>
        <taxon>Saprolegniales</taxon>
        <taxon>Saprolegniaceae</taxon>
        <taxon>Saprolegnia</taxon>
    </lineage>
</organism>
<dbReference type="FunFam" id="2.170.150.20:FF:000007">
    <property type="entry name" value="Protein cereblon"/>
    <property type="match status" value="1"/>
</dbReference>
<dbReference type="Gene3D" id="2.170.150.20">
    <property type="entry name" value="Peptide methionine sulfoxide reductase"/>
    <property type="match status" value="1"/>
</dbReference>
<dbReference type="OMA" id="AYQMYDS"/>
<evidence type="ECO:0000256" key="9">
    <source>
        <dbReference type="SAM" id="MobiDB-lite"/>
    </source>
</evidence>
<dbReference type="Gene3D" id="2.30.130.40">
    <property type="entry name" value="LON domain-like"/>
    <property type="match status" value="1"/>
</dbReference>
<dbReference type="Pfam" id="PF02190">
    <property type="entry name" value="LON_substr_bdg"/>
    <property type="match status" value="1"/>
</dbReference>
<evidence type="ECO:0000313" key="13">
    <source>
        <dbReference type="Proteomes" id="UP000030745"/>
    </source>
</evidence>
<dbReference type="GO" id="GO:0005634">
    <property type="term" value="C:nucleus"/>
    <property type="evidence" value="ECO:0007669"/>
    <property type="project" value="UniProtKB-SubCell"/>
</dbReference>
<dbReference type="InterPro" id="IPR015947">
    <property type="entry name" value="PUA-like_sf"/>
</dbReference>
<keyword evidence="7" id="KW-0862">Zinc</keyword>
<feature type="domain" description="Lon N-terminal" evidence="10">
    <location>
        <begin position="76"/>
        <end position="301"/>
    </location>
</feature>
<keyword evidence="5" id="KW-0479">Metal-binding</keyword>
<dbReference type="SUPFAM" id="SSF88697">
    <property type="entry name" value="PUA domain-like"/>
    <property type="match status" value="1"/>
</dbReference>
<evidence type="ECO:0000256" key="2">
    <source>
        <dbReference type="ARBA" id="ARBA00004906"/>
    </source>
</evidence>
<evidence type="ECO:0000256" key="5">
    <source>
        <dbReference type="ARBA" id="ARBA00022723"/>
    </source>
</evidence>
<comment type="similarity">
    <text evidence="3">Belongs to the CRBN family.</text>
</comment>
<dbReference type="InterPro" id="IPR034750">
    <property type="entry name" value="CULT"/>
</dbReference>
<dbReference type="AlphaFoldDB" id="A0A067C5D3"/>
<dbReference type="PROSITE" id="PS51787">
    <property type="entry name" value="LON_N"/>
    <property type="match status" value="1"/>
</dbReference>
<dbReference type="PANTHER" id="PTHR46732:SF8">
    <property type="entry name" value="ATP-DEPENDENT PROTEASE LA (LON) DOMAIN PROTEIN"/>
    <property type="match status" value="1"/>
</dbReference>
<dbReference type="InterPro" id="IPR003111">
    <property type="entry name" value="Lon_prtase_N"/>
</dbReference>
<feature type="domain" description="CULT" evidence="11">
    <location>
        <begin position="302"/>
        <end position="403"/>
    </location>
</feature>
<dbReference type="KEGG" id="spar:SPRG_08647"/>
<evidence type="ECO:0000256" key="4">
    <source>
        <dbReference type="ARBA" id="ARBA00014394"/>
    </source>
</evidence>
<dbReference type="PANTHER" id="PTHR46732">
    <property type="entry name" value="ATP-DEPENDENT PROTEASE LA (LON) DOMAIN PROTEIN"/>
    <property type="match status" value="1"/>
</dbReference>
<dbReference type="Gene3D" id="1.20.58.1480">
    <property type="match status" value="1"/>
</dbReference>
<evidence type="ECO:0000259" key="11">
    <source>
        <dbReference type="PROSITE" id="PS51788"/>
    </source>
</evidence>
<dbReference type="Proteomes" id="UP000030745">
    <property type="component" value="Unassembled WGS sequence"/>
</dbReference>
<dbReference type="GO" id="GO:0046872">
    <property type="term" value="F:metal ion binding"/>
    <property type="evidence" value="ECO:0007669"/>
    <property type="project" value="UniProtKB-KW"/>
</dbReference>
<evidence type="ECO:0000256" key="6">
    <source>
        <dbReference type="ARBA" id="ARBA00022786"/>
    </source>
</evidence>
<comment type="pathway">
    <text evidence="2">Protein modification; protein ubiquitination.</text>
</comment>
<dbReference type="UniPathway" id="UPA00143"/>
<evidence type="ECO:0000256" key="1">
    <source>
        <dbReference type="ARBA" id="ARBA00004123"/>
    </source>
</evidence>
<dbReference type="CDD" id="cd15777">
    <property type="entry name" value="CRBN_C_like"/>
    <property type="match status" value="1"/>
</dbReference>
<dbReference type="EMBL" id="KK583227">
    <property type="protein sequence ID" value="KDO25994.1"/>
    <property type="molecule type" value="Genomic_DNA"/>
</dbReference>
<reference evidence="12 13" key="1">
    <citation type="journal article" date="2013" name="PLoS Genet.">
        <title>Distinctive expansion of potential virulence genes in the genome of the oomycete fish pathogen Saprolegnia parasitica.</title>
        <authorList>
            <person name="Jiang R.H."/>
            <person name="de Bruijn I."/>
            <person name="Haas B.J."/>
            <person name="Belmonte R."/>
            <person name="Lobach L."/>
            <person name="Christie J."/>
            <person name="van den Ackerveken G."/>
            <person name="Bottin A."/>
            <person name="Bulone V."/>
            <person name="Diaz-Moreno S.M."/>
            <person name="Dumas B."/>
            <person name="Fan L."/>
            <person name="Gaulin E."/>
            <person name="Govers F."/>
            <person name="Grenville-Briggs L.J."/>
            <person name="Horner N.R."/>
            <person name="Levin J.Z."/>
            <person name="Mammella M."/>
            <person name="Meijer H.J."/>
            <person name="Morris P."/>
            <person name="Nusbaum C."/>
            <person name="Oome S."/>
            <person name="Phillips A.J."/>
            <person name="van Rooyen D."/>
            <person name="Rzeszutek E."/>
            <person name="Saraiva M."/>
            <person name="Secombes C.J."/>
            <person name="Seidl M.F."/>
            <person name="Snel B."/>
            <person name="Stassen J.H."/>
            <person name="Sykes S."/>
            <person name="Tripathy S."/>
            <person name="van den Berg H."/>
            <person name="Vega-Arreguin J.C."/>
            <person name="Wawra S."/>
            <person name="Young S.K."/>
            <person name="Zeng Q."/>
            <person name="Dieguez-Uribeondo J."/>
            <person name="Russ C."/>
            <person name="Tyler B.M."/>
            <person name="van West P."/>
        </authorList>
    </citation>
    <scope>NUCLEOTIDE SEQUENCE [LARGE SCALE GENOMIC DNA]</scope>
    <source>
        <strain evidence="12 13">CBS 223.65</strain>
    </source>
</reference>
<dbReference type="GO" id="GO:0016567">
    <property type="term" value="P:protein ubiquitination"/>
    <property type="evidence" value="ECO:0007669"/>
    <property type="project" value="UniProtKB-UniPathway"/>
</dbReference>
<dbReference type="RefSeq" id="XP_012203281.1">
    <property type="nucleotide sequence ID" value="XM_012347891.1"/>
</dbReference>
<gene>
    <name evidence="12" type="ORF">SPRG_08647</name>
</gene>
<dbReference type="PROSITE" id="PS51788">
    <property type="entry name" value="CULT"/>
    <property type="match status" value="1"/>
</dbReference>
<accession>A0A067C5D3</accession>
<proteinExistence type="inferred from homology"/>
<feature type="region of interest" description="Disordered" evidence="9">
    <location>
        <begin position="1"/>
        <end position="39"/>
    </location>
</feature>
<dbReference type="GeneID" id="24130861"/>
<sequence>MSDRSPDDDELSDAYVSARSDDSSMADDDGASSIASMSQTSEVDDAVLHDHAYLGDDVGIERPHSAYYEPGSVVDLPLVVLPDIVMFPGETLPLRMLSSATIQLITLRTRLRQEFDTFAVISTLQDPIGQVGTIIQIERIYEQNDVHLSIVGRGCQRFELCRIAHGSDDYATLAASVRVRPDFHALRPPFAQYDLYRAHRWHIVRRKRFAFGYWRPSEYNLFDGHVLVRKATAMLATSVAWRGVNAVVVDDAAAAPTDPTQFSYWLAAHVHLSVDERRALLQVDCTVRRLHELLTWLQDHTSSGIACRTCQTLLGKSTDIFNTQRAGTFVNPGGHVHQILTLYSVESDQVVCVGRPTTRDTWFRGYSWQCMYCGTCDEFVGWRYASKRLTPHVFYGLVRTAIR</sequence>
<keyword evidence="8" id="KW-0539">Nucleus</keyword>
<dbReference type="InterPro" id="IPR004910">
    <property type="entry name" value="Yippee/Mis18/Cereblon"/>
</dbReference>
<dbReference type="SMART" id="SM00464">
    <property type="entry name" value="LON"/>
    <property type="match status" value="1"/>
</dbReference>
<evidence type="ECO:0000259" key="10">
    <source>
        <dbReference type="PROSITE" id="PS51787"/>
    </source>
</evidence>
<dbReference type="OrthoDB" id="267517at2759"/>
<name>A0A067C5D3_SAPPC</name>
<evidence type="ECO:0000256" key="8">
    <source>
        <dbReference type="ARBA" id="ARBA00023242"/>
    </source>
</evidence>
<evidence type="ECO:0000256" key="3">
    <source>
        <dbReference type="ARBA" id="ARBA00005293"/>
    </source>
</evidence>
<dbReference type="Pfam" id="PF03226">
    <property type="entry name" value="Yippee-Mis18"/>
    <property type="match status" value="1"/>
</dbReference>
<comment type="subcellular location">
    <subcellularLocation>
        <location evidence="1">Nucleus</location>
    </subcellularLocation>
</comment>
<evidence type="ECO:0000313" key="12">
    <source>
        <dbReference type="EMBL" id="KDO25994.1"/>
    </source>
</evidence>
<feature type="compositionally biased region" description="Acidic residues" evidence="9">
    <location>
        <begin position="1"/>
        <end position="12"/>
    </location>
</feature>
<dbReference type="STRING" id="695850.A0A067C5D3"/>
<keyword evidence="13" id="KW-1185">Reference proteome</keyword>
<evidence type="ECO:0000256" key="7">
    <source>
        <dbReference type="ARBA" id="ARBA00022833"/>
    </source>
</evidence>